<name>A0ABQ4N1I1_9BACL</name>
<protein>
    <submittedName>
        <fullName evidence="1">Uncharacterized protein</fullName>
    </submittedName>
</protein>
<sequence length="102" mass="11493">MKTIQRPLEGQARQIIQNIRKQLTKARNEVDVICVYGGGSILMRPVLYPLLKELCDEREIKLLYIPAAYAVTMNAQGLDAFVRGKIYEALKSKSRQAVEKGA</sequence>
<organism evidence="1 2">
    <name type="scientific">Paenibacillus cisolokensis</name>
    <dbReference type="NCBI Taxonomy" id="1658519"/>
    <lineage>
        <taxon>Bacteria</taxon>
        <taxon>Bacillati</taxon>
        <taxon>Bacillota</taxon>
        <taxon>Bacilli</taxon>
        <taxon>Bacillales</taxon>
        <taxon>Paenibacillaceae</taxon>
        <taxon>Paenibacillus</taxon>
    </lineage>
</organism>
<reference evidence="1 2" key="1">
    <citation type="submission" date="2021-04" db="EMBL/GenBank/DDBJ databases">
        <title>Draft genome sequence of Paenibacillus cisolokensis, LC2-13A.</title>
        <authorList>
            <person name="Uke A."/>
            <person name="Chhe C."/>
            <person name="Baramee S."/>
            <person name="Kosugi A."/>
        </authorList>
    </citation>
    <scope>NUCLEOTIDE SEQUENCE [LARGE SCALE GENOMIC DNA]</scope>
    <source>
        <strain evidence="1 2">LC2-13A</strain>
    </source>
</reference>
<keyword evidence="2" id="KW-1185">Reference proteome</keyword>
<comment type="caution">
    <text evidence="1">The sequence shown here is derived from an EMBL/GenBank/DDBJ whole genome shotgun (WGS) entry which is preliminary data.</text>
</comment>
<gene>
    <name evidence="1" type="ORF">PACILC2_06020</name>
</gene>
<dbReference type="RefSeq" id="WP_244863183.1">
    <property type="nucleotide sequence ID" value="NZ_BOVJ01000018.1"/>
</dbReference>
<evidence type="ECO:0000313" key="1">
    <source>
        <dbReference type="EMBL" id="GIQ62034.1"/>
    </source>
</evidence>
<proteinExistence type="predicted"/>
<dbReference type="EMBL" id="BOVJ01000018">
    <property type="protein sequence ID" value="GIQ62034.1"/>
    <property type="molecule type" value="Genomic_DNA"/>
</dbReference>
<accession>A0ABQ4N1I1</accession>
<dbReference type="Proteomes" id="UP000680304">
    <property type="component" value="Unassembled WGS sequence"/>
</dbReference>
<evidence type="ECO:0000313" key="2">
    <source>
        <dbReference type="Proteomes" id="UP000680304"/>
    </source>
</evidence>
<dbReference type="Gene3D" id="3.30.420.40">
    <property type="match status" value="1"/>
</dbReference>